<dbReference type="eggNOG" id="COG2377">
    <property type="taxonomic scope" value="Bacteria"/>
</dbReference>
<comment type="function">
    <text evidence="2">Catalyzes the specific phosphorylation of 1,6-anhydro-N-acetylmuramic acid (anhMurNAc) with the simultaneous cleavage of the 1,6-anhydro ring, generating MurNAc-6-P. Is required for the utilization of anhMurNAc either imported from the medium or derived from its own cell wall murein, and thus plays a role in cell wall recycling.</text>
</comment>
<sequence>MLAIGLMSGTSLDGVDVALIETNGEKQVKPLNFASYPYSDTDKACLREACRRALTMAAPCFIPEDEVIYQAEHIVTLRHIQAVKDFLKKNALGNQAIKVIGFHGQTIAHRPDLGWTWQIGDGAALAQATKISVVDDFRSHDVQAGGEGAPLLPIYHWALFSEASHPLAVLNLGGIANITWIGADENDLIACDTGPANGMIDDWVKAKTGLDYDESGLIASKGVVHHDLVDAMMSQKFFSQLPPKSLDRSDFSIEAVANLSIEDGAATLTAFTAESVARSLSFFPERPSKIIVAGGGRHNVTMMKMLHDSLKMPVQPIEDFHLNGDATEAEGFAYLAVRRVFNKPISFPKTTGVPHPMTGGRIHYI</sequence>
<dbReference type="GO" id="GO:0016301">
    <property type="term" value="F:kinase activity"/>
    <property type="evidence" value="ECO:0007669"/>
    <property type="project" value="UniProtKB-KW"/>
</dbReference>
<dbReference type="EC" id="2.7.1.170" evidence="2"/>
<gene>
    <name evidence="2" type="primary">anmK</name>
    <name evidence="3" type="ordered locus">Zmob_1497</name>
</gene>
<dbReference type="KEGG" id="zmm:Zmob_1497"/>
<dbReference type="GO" id="GO:0016773">
    <property type="term" value="F:phosphotransferase activity, alcohol group as acceptor"/>
    <property type="evidence" value="ECO:0007669"/>
    <property type="project" value="UniProtKB-UniRule"/>
</dbReference>
<dbReference type="SMR" id="A0A0H3FZT0"/>
<dbReference type="Proteomes" id="UP000001494">
    <property type="component" value="Chromosome"/>
</dbReference>
<comment type="pathway">
    <text evidence="2">Cell wall biogenesis; peptidoglycan recycling.</text>
</comment>
<keyword evidence="2" id="KW-0547">Nucleotide-binding</keyword>
<proteinExistence type="inferred from homology"/>
<dbReference type="EMBL" id="CP002850">
    <property type="protein sequence ID" value="AEH63315.1"/>
    <property type="molecule type" value="Genomic_DNA"/>
</dbReference>
<comment type="pathway">
    <text evidence="2">Amino-sugar metabolism; 1,6-anhydro-N-acetylmuramate degradation.</text>
</comment>
<organism evidence="3 4">
    <name type="scientific">Zymomonas mobilis subsp. mobilis (strain ATCC 10988 / DSM 424 / LMG 404 / NCIMB 8938 / NRRL B-806 / ZM1)</name>
    <dbReference type="NCBI Taxonomy" id="555217"/>
    <lineage>
        <taxon>Bacteria</taxon>
        <taxon>Pseudomonadati</taxon>
        <taxon>Pseudomonadota</taxon>
        <taxon>Alphaproteobacteria</taxon>
        <taxon>Sphingomonadales</taxon>
        <taxon>Zymomonadaceae</taxon>
        <taxon>Zymomonas</taxon>
    </lineage>
</organism>
<dbReference type="NCBIfam" id="NF007141">
    <property type="entry name" value="PRK09585.1-5"/>
    <property type="match status" value="1"/>
</dbReference>
<dbReference type="GO" id="GO:0006040">
    <property type="term" value="P:amino sugar metabolic process"/>
    <property type="evidence" value="ECO:0007669"/>
    <property type="project" value="InterPro"/>
</dbReference>
<keyword evidence="2" id="KW-0067">ATP-binding</keyword>
<dbReference type="HAMAP" id="MF_01270">
    <property type="entry name" value="AnhMurNAc_kinase"/>
    <property type="match status" value="1"/>
</dbReference>
<keyword evidence="1 2" id="KW-0119">Carbohydrate metabolism</keyword>
<dbReference type="InterPro" id="IPR043129">
    <property type="entry name" value="ATPase_NBD"/>
</dbReference>
<dbReference type="GO" id="GO:0097175">
    <property type="term" value="P:1,6-anhydro-N-acetyl-beta-muramic acid catabolic process"/>
    <property type="evidence" value="ECO:0007669"/>
    <property type="project" value="UniProtKB-UniRule"/>
</dbReference>
<dbReference type="OrthoDB" id="9763949at2"/>
<comment type="catalytic activity">
    <reaction evidence="2">
        <text>1,6-anhydro-N-acetyl-beta-muramate + ATP + H2O = N-acetyl-D-muramate 6-phosphate + ADP + H(+)</text>
        <dbReference type="Rhea" id="RHEA:24952"/>
        <dbReference type="ChEBI" id="CHEBI:15377"/>
        <dbReference type="ChEBI" id="CHEBI:15378"/>
        <dbReference type="ChEBI" id="CHEBI:30616"/>
        <dbReference type="ChEBI" id="CHEBI:58690"/>
        <dbReference type="ChEBI" id="CHEBI:58722"/>
        <dbReference type="ChEBI" id="CHEBI:456216"/>
        <dbReference type="EC" id="2.7.1.170"/>
    </reaction>
</comment>
<evidence type="ECO:0000313" key="4">
    <source>
        <dbReference type="Proteomes" id="UP000001494"/>
    </source>
</evidence>
<dbReference type="InterPro" id="IPR005338">
    <property type="entry name" value="Anhydro_N_Ac-Mur_kinase"/>
</dbReference>
<evidence type="ECO:0000256" key="2">
    <source>
        <dbReference type="HAMAP-Rule" id="MF_01270"/>
    </source>
</evidence>
<evidence type="ECO:0000313" key="3">
    <source>
        <dbReference type="EMBL" id="AEH63315.1"/>
    </source>
</evidence>
<accession>A0A0H3FZT0</accession>
<keyword evidence="2" id="KW-0418">Kinase</keyword>
<protein>
    <recommendedName>
        <fullName evidence="2">Anhydro-N-acetylmuramic acid kinase</fullName>
        <ecNumber evidence="2">2.7.1.170</ecNumber>
    </recommendedName>
    <alternativeName>
        <fullName evidence="2">AnhMurNAc kinase</fullName>
    </alternativeName>
</protein>
<dbReference type="RefSeq" id="WP_011241392.1">
    <property type="nucleotide sequence ID" value="NC_017262.1"/>
</dbReference>
<keyword evidence="2" id="KW-0808">Transferase</keyword>
<evidence type="ECO:0000256" key="1">
    <source>
        <dbReference type="ARBA" id="ARBA00023277"/>
    </source>
</evidence>
<reference evidence="3 4" key="1">
    <citation type="journal article" date="2011" name="J. Bacteriol.">
        <title>Genome sequence of the ethanol-producing Zymomonas mobilis subsp. mobilis lectotype strain ATCC 10988.</title>
        <authorList>
            <person name="Pappas K.M."/>
            <person name="Kouvelis V.N."/>
            <person name="Saunders E."/>
            <person name="Brettin T.S."/>
            <person name="Bruce D."/>
            <person name="Detter C."/>
            <person name="Balakireva M."/>
            <person name="Han C.S."/>
            <person name="Savvakis G."/>
            <person name="Kyrpides N.C."/>
            <person name="Typas M.A."/>
        </authorList>
    </citation>
    <scope>NUCLEOTIDE SEQUENCE [LARGE SCALE GENOMIC DNA]</scope>
    <source>
        <strain evidence="4">ATCC 10988 / DSM 424 / CCUG 17860 / LMG 404 / NCIMB 8938 / NRRL B-806 / ZM1</strain>
    </source>
</reference>
<dbReference type="HOGENOM" id="CLU_038782_3_0_5"/>
<comment type="similarity">
    <text evidence="2">Belongs to the anhydro-N-acetylmuramic acid kinase family.</text>
</comment>
<dbReference type="SUPFAM" id="SSF53067">
    <property type="entry name" value="Actin-like ATPase domain"/>
    <property type="match status" value="1"/>
</dbReference>
<dbReference type="Gene3D" id="3.30.420.40">
    <property type="match status" value="2"/>
</dbReference>
<name>A0A0H3FZT0_ZYMMA</name>
<dbReference type="UniPathway" id="UPA00544"/>
<dbReference type="GO" id="GO:0005524">
    <property type="term" value="F:ATP binding"/>
    <property type="evidence" value="ECO:0007669"/>
    <property type="project" value="UniProtKB-UniRule"/>
</dbReference>
<dbReference type="UniPathway" id="UPA00343"/>
<dbReference type="Pfam" id="PF03702">
    <property type="entry name" value="AnmK"/>
    <property type="match status" value="1"/>
</dbReference>
<dbReference type="AlphaFoldDB" id="A0A0H3FZT0"/>
<dbReference type="GO" id="GO:0009254">
    <property type="term" value="P:peptidoglycan turnover"/>
    <property type="evidence" value="ECO:0007669"/>
    <property type="project" value="UniProtKB-UniRule"/>
</dbReference>
<dbReference type="PANTHER" id="PTHR30605">
    <property type="entry name" value="ANHYDRO-N-ACETYLMURAMIC ACID KINASE"/>
    <property type="match status" value="1"/>
</dbReference>
<dbReference type="PANTHER" id="PTHR30605:SF0">
    <property type="entry name" value="ANHYDRO-N-ACETYLMURAMIC ACID KINASE"/>
    <property type="match status" value="1"/>
</dbReference>
<feature type="binding site" evidence="2">
    <location>
        <begin position="9"/>
        <end position="16"/>
    </location>
    <ligand>
        <name>ATP</name>
        <dbReference type="ChEBI" id="CHEBI:30616"/>
    </ligand>
</feature>